<evidence type="ECO:0000256" key="1">
    <source>
        <dbReference type="SAM" id="MobiDB-lite"/>
    </source>
</evidence>
<dbReference type="AlphaFoldDB" id="A0AAV9ESV0"/>
<protein>
    <submittedName>
        <fullName evidence="2">Uncharacterized protein</fullName>
    </submittedName>
</protein>
<comment type="caution">
    <text evidence="2">The sequence shown here is derived from an EMBL/GenBank/DDBJ whole genome shotgun (WGS) entry which is preliminary data.</text>
</comment>
<evidence type="ECO:0000313" key="3">
    <source>
        <dbReference type="Proteomes" id="UP001180020"/>
    </source>
</evidence>
<proteinExistence type="predicted"/>
<sequence>MSSLIDIWVSELAKLAESTRRLSRPSPKKAESEAAKEETPAEMRAVRNKPTSRVTVSEATLFMVMDRFAPY</sequence>
<feature type="region of interest" description="Disordered" evidence="1">
    <location>
        <begin position="19"/>
        <end position="50"/>
    </location>
</feature>
<dbReference type="PANTHER" id="PTHR36346:SF2">
    <property type="entry name" value="EXPRESSED PROTEIN"/>
    <property type="match status" value="1"/>
</dbReference>
<keyword evidence="3" id="KW-1185">Reference proteome</keyword>
<accession>A0AAV9ESV0</accession>
<feature type="compositionally biased region" description="Basic and acidic residues" evidence="1">
    <location>
        <begin position="28"/>
        <end position="45"/>
    </location>
</feature>
<dbReference type="EMBL" id="JAUJYO010000005">
    <property type="protein sequence ID" value="KAK1315885.1"/>
    <property type="molecule type" value="Genomic_DNA"/>
</dbReference>
<reference evidence="2" key="1">
    <citation type="journal article" date="2023" name="Nat. Commun.">
        <title>Diploid and tetraploid genomes of Acorus and the evolution of monocots.</title>
        <authorList>
            <person name="Ma L."/>
            <person name="Liu K.W."/>
            <person name="Li Z."/>
            <person name="Hsiao Y.Y."/>
            <person name="Qi Y."/>
            <person name="Fu T."/>
            <person name="Tang G.D."/>
            <person name="Zhang D."/>
            <person name="Sun W.H."/>
            <person name="Liu D.K."/>
            <person name="Li Y."/>
            <person name="Chen G.Z."/>
            <person name="Liu X.D."/>
            <person name="Liao X.Y."/>
            <person name="Jiang Y.T."/>
            <person name="Yu X."/>
            <person name="Hao Y."/>
            <person name="Huang J."/>
            <person name="Zhao X.W."/>
            <person name="Ke S."/>
            <person name="Chen Y.Y."/>
            <person name="Wu W.L."/>
            <person name="Hsu J.L."/>
            <person name="Lin Y.F."/>
            <person name="Huang M.D."/>
            <person name="Li C.Y."/>
            <person name="Huang L."/>
            <person name="Wang Z.W."/>
            <person name="Zhao X."/>
            <person name="Zhong W.Y."/>
            <person name="Peng D.H."/>
            <person name="Ahmad S."/>
            <person name="Lan S."/>
            <person name="Zhang J.S."/>
            <person name="Tsai W.C."/>
            <person name="Van de Peer Y."/>
            <person name="Liu Z.J."/>
        </authorList>
    </citation>
    <scope>NUCLEOTIDE SEQUENCE</scope>
    <source>
        <strain evidence="2">CP</strain>
    </source>
</reference>
<reference evidence="2" key="2">
    <citation type="submission" date="2023-06" db="EMBL/GenBank/DDBJ databases">
        <authorList>
            <person name="Ma L."/>
            <person name="Liu K.-W."/>
            <person name="Li Z."/>
            <person name="Hsiao Y.-Y."/>
            <person name="Qi Y."/>
            <person name="Fu T."/>
            <person name="Tang G."/>
            <person name="Zhang D."/>
            <person name="Sun W.-H."/>
            <person name="Liu D.-K."/>
            <person name="Li Y."/>
            <person name="Chen G.-Z."/>
            <person name="Liu X.-D."/>
            <person name="Liao X.-Y."/>
            <person name="Jiang Y.-T."/>
            <person name="Yu X."/>
            <person name="Hao Y."/>
            <person name="Huang J."/>
            <person name="Zhao X.-W."/>
            <person name="Ke S."/>
            <person name="Chen Y.-Y."/>
            <person name="Wu W.-L."/>
            <person name="Hsu J.-L."/>
            <person name="Lin Y.-F."/>
            <person name="Huang M.-D."/>
            <person name="Li C.-Y."/>
            <person name="Huang L."/>
            <person name="Wang Z.-W."/>
            <person name="Zhao X."/>
            <person name="Zhong W.-Y."/>
            <person name="Peng D.-H."/>
            <person name="Ahmad S."/>
            <person name="Lan S."/>
            <person name="Zhang J.-S."/>
            <person name="Tsai W.-C."/>
            <person name="Van De Peer Y."/>
            <person name="Liu Z.-J."/>
        </authorList>
    </citation>
    <scope>NUCLEOTIDE SEQUENCE</scope>
    <source>
        <strain evidence="2">CP</strain>
        <tissue evidence="2">Leaves</tissue>
    </source>
</reference>
<dbReference type="Proteomes" id="UP001180020">
    <property type="component" value="Unassembled WGS sequence"/>
</dbReference>
<dbReference type="PANTHER" id="PTHR36346">
    <property type="entry name" value="EXPRESSED PROTEIN"/>
    <property type="match status" value="1"/>
</dbReference>
<evidence type="ECO:0000313" key="2">
    <source>
        <dbReference type="EMBL" id="KAK1315885.1"/>
    </source>
</evidence>
<gene>
    <name evidence="2" type="ORF">QJS10_CPA05g01553</name>
</gene>
<name>A0AAV9ESV0_ACOCL</name>
<organism evidence="2 3">
    <name type="scientific">Acorus calamus</name>
    <name type="common">Sweet flag</name>
    <dbReference type="NCBI Taxonomy" id="4465"/>
    <lineage>
        <taxon>Eukaryota</taxon>
        <taxon>Viridiplantae</taxon>
        <taxon>Streptophyta</taxon>
        <taxon>Embryophyta</taxon>
        <taxon>Tracheophyta</taxon>
        <taxon>Spermatophyta</taxon>
        <taxon>Magnoliopsida</taxon>
        <taxon>Liliopsida</taxon>
        <taxon>Acoraceae</taxon>
        <taxon>Acorus</taxon>
    </lineage>
</organism>